<accession>A0A4C2A5X7</accession>
<reference evidence="1 2" key="1">
    <citation type="journal article" date="2019" name="Commun. Biol.">
        <title>The bagworm genome reveals a unique fibroin gene that provides high tensile strength.</title>
        <authorList>
            <person name="Kono N."/>
            <person name="Nakamura H."/>
            <person name="Ohtoshi R."/>
            <person name="Tomita M."/>
            <person name="Numata K."/>
            <person name="Arakawa K."/>
        </authorList>
    </citation>
    <scope>NUCLEOTIDE SEQUENCE [LARGE SCALE GENOMIC DNA]</scope>
</reference>
<keyword evidence="2" id="KW-1185">Reference proteome</keyword>
<protein>
    <submittedName>
        <fullName evidence="1">Uncharacterized protein</fullName>
    </submittedName>
</protein>
<dbReference type="EMBL" id="BGZK01002499">
    <property type="protein sequence ID" value="GBP94395.1"/>
    <property type="molecule type" value="Genomic_DNA"/>
</dbReference>
<name>A0A4C2A5X7_EUMVA</name>
<organism evidence="1 2">
    <name type="scientific">Eumeta variegata</name>
    <name type="common">Bagworm moth</name>
    <name type="synonym">Eumeta japonica</name>
    <dbReference type="NCBI Taxonomy" id="151549"/>
    <lineage>
        <taxon>Eukaryota</taxon>
        <taxon>Metazoa</taxon>
        <taxon>Ecdysozoa</taxon>
        <taxon>Arthropoda</taxon>
        <taxon>Hexapoda</taxon>
        <taxon>Insecta</taxon>
        <taxon>Pterygota</taxon>
        <taxon>Neoptera</taxon>
        <taxon>Endopterygota</taxon>
        <taxon>Lepidoptera</taxon>
        <taxon>Glossata</taxon>
        <taxon>Ditrysia</taxon>
        <taxon>Tineoidea</taxon>
        <taxon>Psychidae</taxon>
        <taxon>Oiketicinae</taxon>
        <taxon>Eumeta</taxon>
    </lineage>
</organism>
<proteinExistence type="predicted"/>
<gene>
    <name evidence="1" type="ORF">EVAR_35372_1</name>
</gene>
<dbReference type="AlphaFoldDB" id="A0A4C2A5X7"/>
<dbReference type="Proteomes" id="UP000299102">
    <property type="component" value="Unassembled WGS sequence"/>
</dbReference>
<sequence>MTTYETETYFNVRYLKRSGVGARVRNGSLNGIIAAGRVWRRPLVCGTYCSASLISYILRSAYETVRLVEQIPDKATI</sequence>
<comment type="caution">
    <text evidence="1">The sequence shown here is derived from an EMBL/GenBank/DDBJ whole genome shotgun (WGS) entry which is preliminary data.</text>
</comment>
<evidence type="ECO:0000313" key="1">
    <source>
        <dbReference type="EMBL" id="GBP94395.1"/>
    </source>
</evidence>
<evidence type="ECO:0000313" key="2">
    <source>
        <dbReference type="Proteomes" id="UP000299102"/>
    </source>
</evidence>